<accession>A0ABQ9XCN0</accession>
<dbReference type="PANTHER" id="PTHR14499">
    <property type="entry name" value="POTASSIUM CHANNEL TETRAMERIZATION DOMAIN-CONTAINING"/>
    <property type="match status" value="1"/>
</dbReference>
<name>A0ABQ9XCN0_9EUKA</name>
<dbReference type="Gene3D" id="3.30.710.10">
    <property type="entry name" value="Potassium Channel Kv1.1, Chain A"/>
    <property type="match status" value="1"/>
</dbReference>
<dbReference type="CDD" id="cd18316">
    <property type="entry name" value="BTB_POZ_KCTD-like"/>
    <property type="match status" value="1"/>
</dbReference>
<dbReference type="InterPro" id="IPR011333">
    <property type="entry name" value="SKP1/BTB/POZ_sf"/>
</dbReference>
<dbReference type="PANTHER" id="PTHR14499:SF136">
    <property type="entry name" value="GH08630P"/>
    <property type="match status" value="1"/>
</dbReference>
<keyword evidence="1" id="KW-0175">Coiled coil</keyword>
<sequence>MSEIQCDDGLTQELVNLYELQAKLEAEERELDQKMKQLEKFKAEQLERKKKPKQSAEFVEINVNGHIFATTVETLSKHPNSTLVQKLIHGERMPRDKEGRIYLDRNPKAFSRILDYLRTGHFPQIFQTPNDELAFTSELEYFQLQPTTTPFHTVWNPELIAPGLEITDGGKTITVIGEDQDHVAIIGDGKITSGTATVSVKVSIPRPNRYSIGVVSELPLNMNKGYGYKTGAIGWVLHDHSGCLGIYCQTQQVAPSTLGYSTQDIVTVTVDVDRGNLFFKVNGVRCAELRSCEVIKLGVYIAATLFNRGASWVILPE</sequence>
<dbReference type="EMBL" id="JARBJD010000156">
    <property type="protein sequence ID" value="KAK2949429.1"/>
    <property type="molecule type" value="Genomic_DNA"/>
</dbReference>
<dbReference type="Proteomes" id="UP001281761">
    <property type="component" value="Unassembled WGS sequence"/>
</dbReference>
<comment type="caution">
    <text evidence="3">The sequence shown here is derived from an EMBL/GenBank/DDBJ whole genome shotgun (WGS) entry which is preliminary data.</text>
</comment>
<proteinExistence type="predicted"/>
<feature type="coiled-coil region" evidence="1">
    <location>
        <begin position="10"/>
        <end position="44"/>
    </location>
</feature>
<gene>
    <name evidence="3" type="ORF">BLNAU_15625</name>
</gene>
<keyword evidence="4" id="KW-1185">Reference proteome</keyword>
<dbReference type="InterPro" id="IPR003131">
    <property type="entry name" value="T1-type_BTB"/>
</dbReference>
<dbReference type="Pfam" id="PF02214">
    <property type="entry name" value="BTB_2"/>
    <property type="match status" value="1"/>
</dbReference>
<dbReference type="InterPro" id="IPR001870">
    <property type="entry name" value="B30.2/SPRY"/>
</dbReference>
<organism evidence="3 4">
    <name type="scientific">Blattamonas nauphoetae</name>
    <dbReference type="NCBI Taxonomy" id="2049346"/>
    <lineage>
        <taxon>Eukaryota</taxon>
        <taxon>Metamonada</taxon>
        <taxon>Preaxostyla</taxon>
        <taxon>Oxymonadida</taxon>
        <taxon>Blattamonas</taxon>
    </lineage>
</organism>
<dbReference type="Gene3D" id="2.60.120.920">
    <property type="match status" value="1"/>
</dbReference>
<reference evidence="3 4" key="1">
    <citation type="journal article" date="2022" name="bioRxiv">
        <title>Genomics of Preaxostyla Flagellates Illuminates Evolutionary Transitions and the Path Towards Mitochondrial Loss.</title>
        <authorList>
            <person name="Novak L.V.F."/>
            <person name="Treitli S.C."/>
            <person name="Pyrih J."/>
            <person name="Halakuc P."/>
            <person name="Pipaliya S.V."/>
            <person name="Vacek V."/>
            <person name="Brzon O."/>
            <person name="Soukal P."/>
            <person name="Eme L."/>
            <person name="Dacks J.B."/>
            <person name="Karnkowska A."/>
            <person name="Elias M."/>
            <person name="Hampl V."/>
        </authorList>
    </citation>
    <scope>NUCLEOTIDE SEQUENCE [LARGE SCALE GENOMIC DNA]</scope>
    <source>
        <strain evidence="3">NAU3</strain>
        <tissue evidence="3">Gut</tissue>
    </source>
</reference>
<evidence type="ECO:0000313" key="4">
    <source>
        <dbReference type="Proteomes" id="UP001281761"/>
    </source>
</evidence>
<dbReference type="InterPro" id="IPR043136">
    <property type="entry name" value="B30.2/SPRY_sf"/>
</dbReference>
<dbReference type="SUPFAM" id="SSF54695">
    <property type="entry name" value="POZ domain"/>
    <property type="match status" value="1"/>
</dbReference>
<dbReference type="PROSITE" id="PS50188">
    <property type="entry name" value="B302_SPRY"/>
    <property type="match status" value="1"/>
</dbReference>
<dbReference type="InterPro" id="IPR013320">
    <property type="entry name" value="ConA-like_dom_sf"/>
</dbReference>
<feature type="domain" description="B30.2/SPRY" evidence="2">
    <location>
        <begin position="131"/>
        <end position="317"/>
    </location>
</feature>
<protein>
    <submittedName>
        <fullName evidence="3">BTB/POZ domain containing protein</fullName>
    </submittedName>
</protein>
<evidence type="ECO:0000259" key="2">
    <source>
        <dbReference type="PROSITE" id="PS50188"/>
    </source>
</evidence>
<dbReference type="SUPFAM" id="SSF49899">
    <property type="entry name" value="Concanavalin A-like lectins/glucanases"/>
    <property type="match status" value="1"/>
</dbReference>
<evidence type="ECO:0000256" key="1">
    <source>
        <dbReference type="SAM" id="Coils"/>
    </source>
</evidence>
<evidence type="ECO:0000313" key="3">
    <source>
        <dbReference type="EMBL" id="KAK2949429.1"/>
    </source>
</evidence>